<proteinExistence type="predicted"/>
<organism evidence="2 3">
    <name type="scientific">Candidatus Staskawiczbacteria bacterium RIFCSPLOWO2_12_FULL_37_15</name>
    <dbReference type="NCBI Taxonomy" id="1802218"/>
    <lineage>
        <taxon>Bacteria</taxon>
        <taxon>Candidatus Staskawicziibacteriota</taxon>
    </lineage>
</organism>
<evidence type="ECO:0000313" key="3">
    <source>
        <dbReference type="Proteomes" id="UP000178632"/>
    </source>
</evidence>
<evidence type="ECO:0000259" key="1">
    <source>
        <dbReference type="Pfam" id="PF01928"/>
    </source>
</evidence>
<sequence length="86" mass="9690">MDFKKVVTVDKQREYWDCGDLEIALDKIAGLGSFIEVEAKGNFESTADAKIACLRFLEELGIKNAEQIRINKGYPVMIIEKAISHN</sequence>
<dbReference type="SUPFAM" id="SSF55154">
    <property type="entry name" value="CYTH-like phosphatases"/>
    <property type="match status" value="1"/>
</dbReference>
<feature type="domain" description="CYTH" evidence="1">
    <location>
        <begin position="3"/>
        <end position="68"/>
    </location>
</feature>
<comment type="caution">
    <text evidence="2">The sequence shown here is derived from an EMBL/GenBank/DDBJ whole genome shotgun (WGS) entry which is preliminary data.</text>
</comment>
<dbReference type="InterPro" id="IPR023577">
    <property type="entry name" value="CYTH_domain"/>
</dbReference>
<reference evidence="2 3" key="1">
    <citation type="journal article" date="2016" name="Nat. Commun.">
        <title>Thousands of microbial genomes shed light on interconnected biogeochemical processes in an aquifer system.</title>
        <authorList>
            <person name="Anantharaman K."/>
            <person name="Brown C.T."/>
            <person name="Hug L.A."/>
            <person name="Sharon I."/>
            <person name="Castelle C.J."/>
            <person name="Probst A.J."/>
            <person name="Thomas B.C."/>
            <person name="Singh A."/>
            <person name="Wilkins M.J."/>
            <person name="Karaoz U."/>
            <person name="Brodie E.L."/>
            <person name="Williams K.H."/>
            <person name="Hubbard S.S."/>
            <person name="Banfield J.F."/>
        </authorList>
    </citation>
    <scope>NUCLEOTIDE SEQUENCE [LARGE SCALE GENOMIC DNA]</scope>
</reference>
<dbReference type="Proteomes" id="UP000178632">
    <property type="component" value="Unassembled WGS sequence"/>
</dbReference>
<evidence type="ECO:0000313" key="2">
    <source>
        <dbReference type="EMBL" id="OGZ75880.1"/>
    </source>
</evidence>
<dbReference type="Pfam" id="PF01928">
    <property type="entry name" value="CYTH"/>
    <property type="match status" value="1"/>
</dbReference>
<gene>
    <name evidence="2" type="ORF">A3G45_00050</name>
</gene>
<dbReference type="EMBL" id="MHPE01000043">
    <property type="protein sequence ID" value="OGZ75880.1"/>
    <property type="molecule type" value="Genomic_DNA"/>
</dbReference>
<dbReference type="Gene3D" id="2.40.320.10">
    <property type="entry name" value="Hypothetical Protein Pfu-838710-001"/>
    <property type="match status" value="1"/>
</dbReference>
<dbReference type="InterPro" id="IPR033469">
    <property type="entry name" value="CYTH-like_dom_sf"/>
</dbReference>
<name>A0A1G2INC1_9BACT</name>
<dbReference type="AlphaFoldDB" id="A0A1G2INC1"/>
<protein>
    <recommendedName>
        <fullName evidence="1">CYTH domain-containing protein</fullName>
    </recommendedName>
</protein>
<accession>A0A1G2INC1</accession>